<accession>A0A0E9R633</accession>
<evidence type="ECO:0000256" key="1">
    <source>
        <dbReference type="SAM" id="Phobius"/>
    </source>
</evidence>
<proteinExistence type="predicted"/>
<keyword evidence="1" id="KW-0812">Transmembrane</keyword>
<keyword evidence="1" id="KW-1133">Transmembrane helix</keyword>
<name>A0A0E9R633_ANGAN</name>
<reference evidence="2" key="2">
    <citation type="journal article" date="2015" name="Fish Shellfish Immunol.">
        <title>Early steps in the European eel (Anguilla anguilla)-Vibrio vulnificus interaction in the gills: Role of the RtxA13 toxin.</title>
        <authorList>
            <person name="Callol A."/>
            <person name="Pajuelo D."/>
            <person name="Ebbesson L."/>
            <person name="Teles M."/>
            <person name="MacKenzie S."/>
            <person name="Amaro C."/>
        </authorList>
    </citation>
    <scope>NUCLEOTIDE SEQUENCE</scope>
</reference>
<evidence type="ECO:0000313" key="2">
    <source>
        <dbReference type="EMBL" id="JAH23925.1"/>
    </source>
</evidence>
<dbReference type="EMBL" id="GBXM01084652">
    <property type="protein sequence ID" value="JAH23925.1"/>
    <property type="molecule type" value="Transcribed_RNA"/>
</dbReference>
<protein>
    <submittedName>
        <fullName evidence="2">Uncharacterized protein</fullName>
    </submittedName>
</protein>
<organism evidence="2">
    <name type="scientific">Anguilla anguilla</name>
    <name type="common">European freshwater eel</name>
    <name type="synonym">Muraena anguilla</name>
    <dbReference type="NCBI Taxonomy" id="7936"/>
    <lineage>
        <taxon>Eukaryota</taxon>
        <taxon>Metazoa</taxon>
        <taxon>Chordata</taxon>
        <taxon>Craniata</taxon>
        <taxon>Vertebrata</taxon>
        <taxon>Euteleostomi</taxon>
        <taxon>Actinopterygii</taxon>
        <taxon>Neopterygii</taxon>
        <taxon>Teleostei</taxon>
        <taxon>Anguilliformes</taxon>
        <taxon>Anguillidae</taxon>
        <taxon>Anguilla</taxon>
    </lineage>
</organism>
<keyword evidence="1" id="KW-0472">Membrane</keyword>
<reference evidence="2" key="1">
    <citation type="submission" date="2014-11" db="EMBL/GenBank/DDBJ databases">
        <authorList>
            <person name="Amaro Gonzalez C."/>
        </authorList>
    </citation>
    <scope>NUCLEOTIDE SEQUENCE</scope>
</reference>
<dbReference type="AlphaFoldDB" id="A0A0E9R633"/>
<feature type="transmembrane region" description="Helical" evidence="1">
    <location>
        <begin position="15"/>
        <end position="34"/>
    </location>
</feature>
<sequence length="38" mass="4270">MWHALDVQNTNGLRISQLSFFALFAISVILADICQMTT</sequence>